<evidence type="ECO:0000313" key="3">
    <source>
        <dbReference type="Proteomes" id="UP001253595"/>
    </source>
</evidence>
<dbReference type="Proteomes" id="UP001253595">
    <property type="component" value="Unassembled WGS sequence"/>
</dbReference>
<comment type="caution">
    <text evidence="2">The sequence shown here is derived from an EMBL/GenBank/DDBJ whole genome shotgun (WGS) entry which is preliminary data.</text>
</comment>
<dbReference type="CDD" id="cd14789">
    <property type="entry name" value="Tiki"/>
    <property type="match status" value="1"/>
</dbReference>
<accession>A0ABU1USN0</accession>
<proteinExistence type="predicted"/>
<dbReference type="Pfam" id="PF01963">
    <property type="entry name" value="TraB_PrgY_gumN"/>
    <property type="match status" value="1"/>
</dbReference>
<feature type="chain" id="PRO_5046787305" evidence="1">
    <location>
        <begin position="22"/>
        <end position="293"/>
    </location>
</feature>
<dbReference type="PANTHER" id="PTHR40590:SF1">
    <property type="entry name" value="CYTOPLASMIC PROTEIN"/>
    <property type="match status" value="1"/>
</dbReference>
<feature type="signal peptide" evidence="1">
    <location>
        <begin position="1"/>
        <end position="21"/>
    </location>
</feature>
<keyword evidence="3" id="KW-1185">Reference proteome</keyword>
<gene>
    <name evidence="2" type="ORF">J2X05_000156</name>
</gene>
<organism evidence="2 3">
    <name type="scientific">Cellvibrio fibrivorans</name>
    <dbReference type="NCBI Taxonomy" id="126350"/>
    <lineage>
        <taxon>Bacteria</taxon>
        <taxon>Pseudomonadati</taxon>
        <taxon>Pseudomonadota</taxon>
        <taxon>Gammaproteobacteria</taxon>
        <taxon>Cellvibrionales</taxon>
        <taxon>Cellvibrionaceae</taxon>
        <taxon>Cellvibrio</taxon>
    </lineage>
</organism>
<dbReference type="PANTHER" id="PTHR40590">
    <property type="entry name" value="CYTOPLASMIC PROTEIN-RELATED"/>
    <property type="match status" value="1"/>
</dbReference>
<sequence length="293" mass="32949">MKSCFRLITGLLVFVSISASAETSLYEITKGAQKIYLGGTIHVLRISDYPLPPEFEQAYENAKILVLETDMKKASSPEFGQQMAQAFMYSDGKNLSQDLKPALWKELQSFADERQFPLGQMSIFKAMFVSLSLSIAEMQRQGFGVGQGVDAYFYQKAIVSGKTVQELETTGEVLTHLTMLADVDANLIIKATLRDLHRMDGMLEKSVGYWRAGELEKLDKEMAADMRKETPEIYQQLLVARNQAWLPKIEQMFASPEVELVLVGSLHLSSKDGLLAHLKQRGYHVKPYLITQP</sequence>
<dbReference type="InterPro" id="IPR002816">
    <property type="entry name" value="TraB/PrgY/GumN_fam"/>
</dbReference>
<protein>
    <submittedName>
        <fullName evidence="2">Uncharacterized protein YbaP (TraB family)</fullName>
    </submittedName>
</protein>
<keyword evidence="1" id="KW-0732">Signal</keyword>
<dbReference type="InterPro" id="IPR047111">
    <property type="entry name" value="YbaP-like"/>
</dbReference>
<dbReference type="EMBL" id="JAVDVX010000001">
    <property type="protein sequence ID" value="MDR7088153.1"/>
    <property type="molecule type" value="Genomic_DNA"/>
</dbReference>
<evidence type="ECO:0000313" key="2">
    <source>
        <dbReference type="EMBL" id="MDR7088153.1"/>
    </source>
</evidence>
<reference evidence="2 3" key="1">
    <citation type="submission" date="2023-07" db="EMBL/GenBank/DDBJ databases">
        <title>Sorghum-associated microbial communities from plants grown in Nebraska, USA.</title>
        <authorList>
            <person name="Schachtman D."/>
        </authorList>
    </citation>
    <scope>NUCLEOTIDE SEQUENCE [LARGE SCALE GENOMIC DNA]</scope>
    <source>
        <strain evidence="2 3">BE190</strain>
    </source>
</reference>
<evidence type="ECO:0000256" key="1">
    <source>
        <dbReference type="SAM" id="SignalP"/>
    </source>
</evidence>
<dbReference type="RefSeq" id="WP_310067424.1">
    <property type="nucleotide sequence ID" value="NZ_JAVDVX010000001.1"/>
</dbReference>
<name>A0ABU1USN0_9GAMM</name>